<keyword evidence="7" id="KW-0012">Acyltransferase</keyword>
<evidence type="ECO:0000313" key="12">
    <source>
        <dbReference type="Proteomes" id="UP001610446"/>
    </source>
</evidence>
<dbReference type="SUPFAM" id="SSF51735">
    <property type="entry name" value="NAD(P)-binding Rossmann-fold domains"/>
    <property type="match status" value="2"/>
</dbReference>
<dbReference type="Pfam" id="PF08240">
    <property type="entry name" value="ADH_N"/>
    <property type="match status" value="1"/>
</dbReference>
<dbReference type="PROSITE" id="PS52004">
    <property type="entry name" value="KS3_2"/>
    <property type="match status" value="1"/>
</dbReference>
<dbReference type="Pfam" id="PF08242">
    <property type="entry name" value="Methyltransf_12"/>
    <property type="match status" value="1"/>
</dbReference>
<dbReference type="InterPro" id="IPR014031">
    <property type="entry name" value="Ketoacyl_synth_C"/>
</dbReference>
<evidence type="ECO:0000256" key="1">
    <source>
        <dbReference type="ARBA" id="ARBA00022450"/>
    </source>
</evidence>
<dbReference type="SUPFAM" id="SSF52151">
    <property type="entry name" value="FabD/lysophospholipase-like"/>
    <property type="match status" value="1"/>
</dbReference>
<dbReference type="Gene3D" id="3.40.50.150">
    <property type="entry name" value="Vaccinia Virus protein VP39"/>
    <property type="match status" value="1"/>
</dbReference>
<dbReference type="Gene3D" id="3.40.366.10">
    <property type="entry name" value="Malonyl-Coenzyme A Acyl Carrier Protein, domain 2"/>
    <property type="match status" value="1"/>
</dbReference>
<dbReference type="InterPro" id="IPR014030">
    <property type="entry name" value="Ketoacyl_synth_N"/>
</dbReference>
<dbReference type="PROSITE" id="PS52019">
    <property type="entry name" value="PKS_MFAS_DH"/>
    <property type="match status" value="1"/>
</dbReference>
<name>A0ABR4KWC8_9EURO</name>
<dbReference type="CDD" id="cd05195">
    <property type="entry name" value="enoyl_red"/>
    <property type="match status" value="1"/>
</dbReference>
<dbReference type="CDD" id="cd02440">
    <property type="entry name" value="AdoMet_MTases"/>
    <property type="match status" value="1"/>
</dbReference>
<dbReference type="PANTHER" id="PTHR43775:SF49">
    <property type="entry name" value="SYNTHASE, PUTATIVE (JCVI)-RELATED"/>
    <property type="match status" value="1"/>
</dbReference>
<dbReference type="Pfam" id="PF16197">
    <property type="entry name" value="KAsynt_C_assoc"/>
    <property type="match status" value="1"/>
</dbReference>
<dbReference type="InterPro" id="IPR011032">
    <property type="entry name" value="GroES-like_sf"/>
</dbReference>
<dbReference type="InterPro" id="IPR049552">
    <property type="entry name" value="PKS_DH_N"/>
</dbReference>
<dbReference type="InterPro" id="IPR014043">
    <property type="entry name" value="Acyl_transferase_dom"/>
</dbReference>
<dbReference type="Gene3D" id="3.90.180.10">
    <property type="entry name" value="Medium-chain alcohol dehydrogenases, catalytic domain"/>
    <property type="match status" value="1"/>
</dbReference>
<dbReference type="Pfam" id="PF21089">
    <property type="entry name" value="PKS_DH_N"/>
    <property type="match status" value="1"/>
</dbReference>
<keyword evidence="4" id="KW-0808">Transferase</keyword>
<keyword evidence="12" id="KW-1185">Reference proteome</keyword>
<dbReference type="PROSITE" id="PS00606">
    <property type="entry name" value="KS3_1"/>
    <property type="match status" value="1"/>
</dbReference>
<dbReference type="Pfam" id="PF02801">
    <property type="entry name" value="Ketoacyl-synt_C"/>
    <property type="match status" value="1"/>
</dbReference>
<dbReference type="InterPro" id="IPR016039">
    <property type="entry name" value="Thiolase-like"/>
</dbReference>
<dbReference type="InterPro" id="IPR032821">
    <property type="entry name" value="PKS_assoc"/>
</dbReference>
<dbReference type="Proteomes" id="UP001610446">
    <property type="component" value="Unassembled WGS sequence"/>
</dbReference>
<dbReference type="SUPFAM" id="SSF53901">
    <property type="entry name" value="Thiolase-like"/>
    <property type="match status" value="1"/>
</dbReference>
<gene>
    <name evidence="11" type="ORF">BJY01DRAFT_180035</name>
</gene>
<dbReference type="InterPro" id="IPR013968">
    <property type="entry name" value="PKS_KR"/>
</dbReference>
<dbReference type="Pfam" id="PF00109">
    <property type="entry name" value="ketoacyl-synt"/>
    <property type="match status" value="1"/>
</dbReference>
<evidence type="ECO:0000256" key="3">
    <source>
        <dbReference type="ARBA" id="ARBA00022603"/>
    </source>
</evidence>
<dbReference type="SMART" id="SM00822">
    <property type="entry name" value="PKS_KR"/>
    <property type="match status" value="1"/>
</dbReference>
<dbReference type="Pfam" id="PF08659">
    <property type="entry name" value="KR"/>
    <property type="match status" value="1"/>
</dbReference>
<accession>A0ABR4KWC8</accession>
<dbReference type="InterPro" id="IPR036291">
    <property type="entry name" value="NAD(P)-bd_dom_sf"/>
</dbReference>
<feature type="domain" description="Ketosynthase family 3 (KS3)" evidence="9">
    <location>
        <begin position="47"/>
        <end position="464"/>
    </location>
</feature>
<dbReference type="InterPro" id="IPR020807">
    <property type="entry name" value="PKS_DH"/>
</dbReference>
<dbReference type="InterPro" id="IPR020841">
    <property type="entry name" value="PKS_Beta-ketoAc_synthase_dom"/>
</dbReference>
<dbReference type="EMBL" id="JBFXLU010000007">
    <property type="protein sequence ID" value="KAL2856549.1"/>
    <property type="molecule type" value="Genomic_DNA"/>
</dbReference>
<evidence type="ECO:0000256" key="7">
    <source>
        <dbReference type="ARBA" id="ARBA00023315"/>
    </source>
</evidence>
<evidence type="ECO:0000256" key="6">
    <source>
        <dbReference type="ARBA" id="ARBA00023268"/>
    </source>
</evidence>
<evidence type="ECO:0000259" key="10">
    <source>
        <dbReference type="PROSITE" id="PS52019"/>
    </source>
</evidence>
<dbReference type="SUPFAM" id="SSF50129">
    <property type="entry name" value="GroES-like"/>
    <property type="match status" value="1"/>
</dbReference>
<dbReference type="Gene3D" id="3.40.47.10">
    <property type="match status" value="1"/>
</dbReference>
<feature type="active site" description="Proton donor; for dehydratase activity" evidence="8">
    <location>
        <position position="1137"/>
    </location>
</feature>
<feature type="domain" description="PKS/mFAS DH" evidence="10">
    <location>
        <begin position="934"/>
        <end position="1220"/>
    </location>
</feature>
<evidence type="ECO:0000313" key="11">
    <source>
        <dbReference type="EMBL" id="KAL2856549.1"/>
    </source>
</evidence>
<dbReference type="SUPFAM" id="SSF53335">
    <property type="entry name" value="S-adenosyl-L-methionine-dependent methyltransferases"/>
    <property type="match status" value="1"/>
</dbReference>
<dbReference type="Gene3D" id="3.10.129.110">
    <property type="entry name" value="Polyketide synthase dehydratase"/>
    <property type="match status" value="1"/>
</dbReference>
<dbReference type="InterPro" id="IPR057326">
    <property type="entry name" value="KR_dom"/>
</dbReference>
<feature type="region of interest" description="N-terminal hotdog fold" evidence="8">
    <location>
        <begin position="934"/>
        <end position="1064"/>
    </location>
</feature>
<dbReference type="InterPro" id="IPR013154">
    <property type="entry name" value="ADH-like_N"/>
</dbReference>
<dbReference type="InterPro" id="IPR016035">
    <property type="entry name" value="Acyl_Trfase/lysoPLipase"/>
</dbReference>
<evidence type="ECO:0000256" key="4">
    <source>
        <dbReference type="ARBA" id="ARBA00022679"/>
    </source>
</evidence>
<dbReference type="InterPro" id="IPR001227">
    <property type="entry name" value="Ac_transferase_dom_sf"/>
</dbReference>
<keyword evidence="6" id="KW-0511">Multifunctional enzyme</keyword>
<dbReference type="Pfam" id="PF00107">
    <property type="entry name" value="ADH_zinc_N"/>
    <property type="match status" value="1"/>
</dbReference>
<keyword evidence="5" id="KW-0521">NADP</keyword>
<dbReference type="SUPFAM" id="SSF55048">
    <property type="entry name" value="Probable ACP-binding domain of malonyl-CoA ACP transacylase"/>
    <property type="match status" value="1"/>
</dbReference>
<feature type="active site" description="Proton acceptor; for dehydratase activity" evidence="8">
    <location>
        <position position="966"/>
    </location>
</feature>
<keyword evidence="2" id="KW-0597">Phosphoprotein</keyword>
<evidence type="ECO:0000256" key="8">
    <source>
        <dbReference type="PROSITE-ProRule" id="PRU01363"/>
    </source>
</evidence>
<dbReference type="CDD" id="cd00833">
    <property type="entry name" value="PKS"/>
    <property type="match status" value="1"/>
</dbReference>
<protein>
    <recommendedName>
        <fullName evidence="13">Polyketide synthase</fullName>
    </recommendedName>
</protein>
<dbReference type="Pfam" id="PF00698">
    <property type="entry name" value="Acyl_transf_1"/>
    <property type="match status" value="1"/>
</dbReference>
<keyword evidence="1" id="KW-0596">Phosphopantetheine</keyword>
<dbReference type="SMART" id="SM00826">
    <property type="entry name" value="PKS_DH"/>
    <property type="match status" value="1"/>
</dbReference>
<proteinExistence type="predicted"/>
<dbReference type="InterPro" id="IPR029063">
    <property type="entry name" value="SAM-dependent_MTases_sf"/>
</dbReference>
<dbReference type="InterPro" id="IPR049900">
    <property type="entry name" value="PKS_mFAS_DH"/>
</dbReference>
<organism evidence="11 12">
    <name type="scientific">Aspergillus pseudoustus</name>
    <dbReference type="NCBI Taxonomy" id="1810923"/>
    <lineage>
        <taxon>Eukaryota</taxon>
        <taxon>Fungi</taxon>
        <taxon>Dikarya</taxon>
        <taxon>Ascomycota</taxon>
        <taxon>Pezizomycotina</taxon>
        <taxon>Eurotiomycetes</taxon>
        <taxon>Eurotiomycetidae</taxon>
        <taxon>Eurotiales</taxon>
        <taxon>Aspergillaceae</taxon>
        <taxon>Aspergillus</taxon>
        <taxon>Aspergillus subgen. Nidulantes</taxon>
    </lineage>
</organism>
<comment type="caution">
    <text evidence="11">The sequence shown here is derived from an EMBL/GenBank/DDBJ whole genome shotgun (WGS) entry which is preliminary data.</text>
</comment>
<dbReference type="Pfam" id="PF14765">
    <property type="entry name" value="PS-DH"/>
    <property type="match status" value="1"/>
</dbReference>
<dbReference type="PANTHER" id="PTHR43775">
    <property type="entry name" value="FATTY ACID SYNTHASE"/>
    <property type="match status" value="1"/>
</dbReference>
<dbReference type="InterPro" id="IPR050091">
    <property type="entry name" value="PKS_NRPS_Biosynth_Enz"/>
</dbReference>
<evidence type="ECO:0000256" key="5">
    <source>
        <dbReference type="ARBA" id="ARBA00022857"/>
    </source>
</evidence>
<dbReference type="Gene3D" id="3.30.70.3290">
    <property type="match status" value="1"/>
</dbReference>
<evidence type="ECO:0000259" key="9">
    <source>
        <dbReference type="PROSITE" id="PS52004"/>
    </source>
</evidence>
<reference evidence="11 12" key="1">
    <citation type="submission" date="2024-07" db="EMBL/GenBank/DDBJ databases">
        <title>Section-level genome sequencing and comparative genomics of Aspergillus sections Usti and Cavernicolus.</title>
        <authorList>
            <consortium name="Lawrence Berkeley National Laboratory"/>
            <person name="Nybo J.L."/>
            <person name="Vesth T.C."/>
            <person name="Theobald S."/>
            <person name="Frisvad J.C."/>
            <person name="Larsen T.O."/>
            <person name="Kjaerboelling I."/>
            <person name="Rothschild-Mancinelli K."/>
            <person name="Lyhne E.K."/>
            <person name="Kogle M.E."/>
            <person name="Barry K."/>
            <person name="Clum A."/>
            <person name="Na H."/>
            <person name="Ledsgaard L."/>
            <person name="Lin J."/>
            <person name="Lipzen A."/>
            <person name="Kuo A."/>
            <person name="Riley R."/>
            <person name="Mondo S."/>
            <person name="Labutti K."/>
            <person name="Haridas S."/>
            <person name="Pangalinan J."/>
            <person name="Salamov A.A."/>
            <person name="Simmons B.A."/>
            <person name="Magnuson J.K."/>
            <person name="Chen J."/>
            <person name="Drula E."/>
            <person name="Henrissat B."/>
            <person name="Wiebenga A."/>
            <person name="Lubbers R.J."/>
            <person name="Gomes A.C."/>
            <person name="Makela M.R."/>
            <person name="Stajich J."/>
            <person name="Grigoriev I.V."/>
            <person name="Mortensen U.H."/>
            <person name="De Vries R.P."/>
            <person name="Baker S.E."/>
            <person name="Andersen M.R."/>
        </authorList>
    </citation>
    <scope>NUCLEOTIDE SEQUENCE [LARGE SCALE GENOMIC DNA]</scope>
    <source>
        <strain evidence="11 12">CBS 123904</strain>
    </source>
</reference>
<dbReference type="SMART" id="SM00825">
    <property type="entry name" value="PKS_KS"/>
    <property type="match status" value="1"/>
</dbReference>
<dbReference type="InterPro" id="IPR013217">
    <property type="entry name" value="Methyltransf_12"/>
</dbReference>
<dbReference type="InterPro" id="IPR020843">
    <property type="entry name" value="ER"/>
</dbReference>
<dbReference type="InterPro" id="IPR049551">
    <property type="entry name" value="PKS_DH_C"/>
</dbReference>
<dbReference type="InterPro" id="IPR018201">
    <property type="entry name" value="Ketoacyl_synth_AS"/>
</dbReference>
<dbReference type="Gene3D" id="3.40.50.720">
    <property type="entry name" value="NAD(P)-binding Rossmann-like Domain"/>
    <property type="match status" value="1"/>
</dbReference>
<sequence>MHANEDHRIEVAEPSTCNVAAAQNDSETRGLCAPKAPYAEDQVRASPPPLAIVGMATRLPGGVYSIPDMYKFLCEKKDGSSEVPVSRFNIDGFYSDGEFPYSMKTRRAYFLEDDIAMVDASFFGSSELEASGADPRARLLLEVVYECLENAGEIDYRGKNIGCYVGAWGVDWCELTLKDGQQRNPLLGAAAGSFFISSYIAWNLDLHGPSMTIETACSSSMVALHEACQAIYSGECTSAVVGSANLILTPTLHINLASSGVLSKSGLCKTFDTTADGFGRGEAVSAILIKRLDDAIRDRDVVRAVIRATSVNNDGRTALLTTPSADAQEELIRATYAKAGIADIESTAYFECHGTGTQAGDTTETSAVRRVFPRGIHLGSAKPNFGHSEGASGITSVIKAVISLENKVLLPHIHMKEPNPKIPFESSNLIVPQESSSWPEGRKERISVNNFGVGGTNVHVILDSAASLNLNTEGNQRGGTPPHPHILVVSANSEKSLARRTDDVKYYLNENPKSLRDLAFTLGDRREHLAHRAFSLATEGQAVGAFSVSTASCEVSPEITFVFTGQGAQWPAMGKALIETFDVFRASIQRLDQALQRLSNPPTWTLEGLLCTESNREQLDRAELAQPLCCALQIGLFDLLSHWGMAPSSVIGHSSGEIAAAYAAGGLTAEAAIMVAYHRGDSLRKIQDRGGMAAVGRGREAVAAYLMGGVIIACENSSQSVTLSGDYEKLTQIVDKIKEGDPDTLCRLLRVDKAYHSHHMREAADRYEAALQALWVKGSSSMIPMFSTVNGTEITDPSLLNARYWRQNLECPVLFLTGTRALLDANEEEKARVFVEIGPHSALSGPLRQILSDHPRGSSSTYIPSLVRGEDPTTSLLYTAGNMYNSGIPVDFHIINGNGSLLVDLPPYPWQHDTRYWNQGPAVEAWRTRQYPHHEILGSRVMGSTETEPSWRNTLALDDASWLYGHRLIGKTLFPGAGYIAMAGEAIQQMTSPPTTAYQINHLLLKHALFIDSNECVELVTNLRPVRISDIEDSRWYDFSITSVQGGETTRLCTGQVRAVSESVAPEMPLPESTKPPRQVNAATWYKALRTTGLDYSREFRGLDELYADPVRYEATAMLKAAEASASRYVMHPATIDRCLQLLSVAIFRGLSRNMDIRCLPILFEDVFVGPEQAGLRIQAQADPPQGNFIHGNIGAMSDGKTLLSVKGARLHIFADDGSLEQEREFAARPVWMPHIDFMPASAMNKCPMADYPEKELLIRVVDLSITETASKVLDIDPVEDHLKRYKSWLMMQHTRIQKQPSWRSSDMGYAADCPFDSSNCTGMIEWLNEQVDRGNYPSLSPISACMRRVMENITEIFEGTRKPLSILMEDDVLRNLYDALLKFDNCAEFFGTLGHSNPKLKILEVGAGTGSGTASFLDYLHAPDGSRLYSQYTFTDISAGFLTAAKERFARYDGMEYTILDITKDPAQQGFKLGSYDLVIASNVIHATPKLCQSLANIKVLLSPGGRLFLQELSGDRRDAEYIFGLLPGWWVGEHDRRSERPYVSVERWEEELQTAGFGDVEFAIHEQRGMVVSLVVQSPKPPLTAHSVNLLVPEKPSQWVSDVQAYFEQEGYQVNACSLSQSPLLDGNVISLLDAAGAYLFDLDPTSFQQLKDCIRGPNVKHVLWVTKSSQIACTDPRYGLTPGFVRVFHGESYANGTSGATLEIDNFDRDGISHLLRVYEHGYQLESSEERRRDEYALHEGLIHVGRLQSVSIDKELRTPPDDEAPRRLGLETPGLLDSFFWREDVYSAPGTGGVRLQVKYVGLNFKDIITALGLIASPDQLGLEGSGIVQSVGPGVSHIRAGDKVVFLGPGSFATHLTIPATQVYPLPDGWTLEEGATSPIVAITADQCLLNLVKLRRGQSVLIHSACGGVGLAAIRICQAVGAKIYATVGSEEKVQYLMETYGIPRSCIFHSRDASFYSDLMRETQGRGADYVLSSLSGELLRTSWKCVAPGGTMFDISRRDVLADAMLPMRYFQERKSFVTLDLTEYMDGTAGYLPNFTERVGKGFVGPISPVTCYDASEISAAFRRMQTGQHMGKIVVRMPESPGDLVARETRADVKFSPDHAYLLSGGLGGLGRAVSNWMVEKGARCLIYLSPSAGVSDTHRPFGEELKCQGCEAIFVSGSAAESADIQRAISLSPKPIKGVFQLALVLQDRTLERMAFEDWRVPLIPKVDGTWNLHRAFESTPLDFFVMFGSIAGIIGMPGQANYAAANTYISSLAKYRQSLGLPASVLDLGPVADIGFVARNPELVKYLTVQLELPFIQEREMLDAIEALIERSLSARELPGTPDGSLSDYHYIALGMSTTASWLLQRHDSRLSILINRAQKEQDNTPISDDVGDFVMQVEADPEILNKPATREFLIEKVGMMIKSPTQKAATAKKVDIKTLSNIPIDSLVAIEARAWATKRLGVQINLSDITAAGNVKGLVNLAIDELKKRYQIA</sequence>
<evidence type="ECO:0000256" key="2">
    <source>
        <dbReference type="ARBA" id="ARBA00022553"/>
    </source>
</evidence>
<dbReference type="InterPro" id="IPR013149">
    <property type="entry name" value="ADH-like_C"/>
</dbReference>
<feature type="region of interest" description="C-terminal hotdog fold" evidence="8">
    <location>
        <begin position="1075"/>
        <end position="1220"/>
    </location>
</feature>
<keyword evidence="3" id="KW-0489">Methyltransferase</keyword>
<evidence type="ECO:0008006" key="13">
    <source>
        <dbReference type="Google" id="ProtNLM"/>
    </source>
</evidence>
<dbReference type="SMART" id="SM00827">
    <property type="entry name" value="PKS_AT"/>
    <property type="match status" value="1"/>
</dbReference>
<dbReference type="InterPro" id="IPR042104">
    <property type="entry name" value="PKS_dehydratase_sf"/>
</dbReference>
<dbReference type="SMART" id="SM00829">
    <property type="entry name" value="PKS_ER"/>
    <property type="match status" value="1"/>
</dbReference>
<dbReference type="InterPro" id="IPR016036">
    <property type="entry name" value="Malonyl_transacylase_ACP-bd"/>
</dbReference>